<dbReference type="InterPro" id="IPR021109">
    <property type="entry name" value="Peptidase_aspartic_dom_sf"/>
</dbReference>
<evidence type="ECO:0000313" key="5">
    <source>
        <dbReference type="Proteomes" id="UP001443914"/>
    </source>
</evidence>
<evidence type="ECO:0000259" key="3">
    <source>
        <dbReference type="PROSITE" id="PS51767"/>
    </source>
</evidence>
<feature type="chain" id="PRO_5043844717" description="Peptidase A1 domain-containing protein" evidence="2">
    <location>
        <begin position="20"/>
        <end position="381"/>
    </location>
</feature>
<dbReference type="InterPro" id="IPR001461">
    <property type="entry name" value="Aspartic_peptidase_A1"/>
</dbReference>
<dbReference type="EMBL" id="JBDFQZ010000012">
    <property type="protein sequence ID" value="KAK9672041.1"/>
    <property type="molecule type" value="Genomic_DNA"/>
</dbReference>
<keyword evidence="5" id="KW-1185">Reference proteome</keyword>
<dbReference type="PROSITE" id="PS51767">
    <property type="entry name" value="PEPTIDASE_A1"/>
    <property type="match status" value="1"/>
</dbReference>
<evidence type="ECO:0000313" key="4">
    <source>
        <dbReference type="EMBL" id="KAK9672041.1"/>
    </source>
</evidence>
<keyword evidence="2" id="KW-0732">Signal</keyword>
<dbReference type="InterPro" id="IPR032799">
    <property type="entry name" value="TAXi_C"/>
</dbReference>
<sequence length="381" mass="42316">MNMYQIVLVFIFDLHLSVALVTPPKQHDSGYKSTTYHPIPCRSDKCNAYRGRCGNNNTCQGYAYTHLSKGRYTSQIIEDEIFLYTRPKNSYKVLQYPLPNFPFGCTIKAPLKGLSANAEGILTLGKVDMALHSLISKTFKVPHKFALCLPSTNTILYKGFQGALYFGGGPYRMSKENRIDFSKFLVTTPIVPNPKSKNHKSIEYFIDVKSIEIEGTPLKLDNKNIVATTKISTLTPYTMLHTKIYEGLKNAFTTKAKAMGIPRVEAVAPFGACYNSSHIANVTSGPKVPTIDFVLEGNNKRWRLYGPNLMVKLFDIKYIDVLCLGIVDGGTMTTNLIVIGGKQMEDNIVEFDLEGSKVGFSSTPTSMGLSCSQFQSTLPTF</sequence>
<dbReference type="AlphaFoldDB" id="A0AAW1H7L4"/>
<reference evidence="4" key="1">
    <citation type="submission" date="2024-03" db="EMBL/GenBank/DDBJ databases">
        <title>WGS assembly of Saponaria officinalis var. Norfolk2.</title>
        <authorList>
            <person name="Jenkins J."/>
            <person name="Shu S."/>
            <person name="Grimwood J."/>
            <person name="Barry K."/>
            <person name="Goodstein D."/>
            <person name="Schmutz J."/>
            <person name="Leebens-Mack J."/>
            <person name="Osbourn A."/>
        </authorList>
    </citation>
    <scope>NUCLEOTIDE SEQUENCE [LARGE SCALE GENOMIC DNA]</scope>
    <source>
        <strain evidence="4">JIC</strain>
    </source>
</reference>
<dbReference type="InterPro" id="IPR033121">
    <property type="entry name" value="PEPTIDASE_A1"/>
</dbReference>
<comment type="caution">
    <text evidence="4">The sequence shown here is derived from an EMBL/GenBank/DDBJ whole genome shotgun (WGS) entry which is preliminary data.</text>
</comment>
<dbReference type="PANTHER" id="PTHR47965">
    <property type="entry name" value="ASPARTYL PROTEASE-RELATED"/>
    <property type="match status" value="1"/>
</dbReference>
<dbReference type="GO" id="GO:0004190">
    <property type="term" value="F:aspartic-type endopeptidase activity"/>
    <property type="evidence" value="ECO:0007669"/>
    <property type="project" value="InterPro"/>
</dbReference>
<protein>
    <recommendedName>
        <fullName evidence="3">Peptidase A1 domain-containing protein</fullName>
    </recommendedName>
</protein>
<name>A0AAW1H7L4_SAPOF</name>
<comment type="similarity">
    <text evidence="1">Belongs to the peptidase A1 family.</text>
</comment>
<organism evidence="4 5">
    <name type="scientific">Saponaria officinalis</name>
    <name type="common">Common soapwort</name>
    <name type="synonym">Lychnis saponaria</name>
    <dbReference type="NCBI Taxonomy" id="3572"/>
    <lineage>
        <taxon>Eukaryota</taxon>
        <taxon>Viridiplantae</taxon>
        <taxon>Streptophyta</taxon>
        <taxon>Embryophyta</taxon>
        <taxon>Tracheophyta</taxon>
        <taxon>Spermatophyta</taxon>
        <taxon>Magnoliopsida</taxon>
        <taxon>eudicotyledons</taxon>
        <taxon>Gunneridae</taxon>
        <taxon>Pentapetalae</taxon>
        <taxon>Caryophyllales</taxon>
        <taxon>Caryophyllaceae</taxon>
        <taxon>Caryophylleae</taxon>
        <taxon>Saponaria</taxon>
    </lineage>
</organism>
<dbReference type="GO" id="GO:0006508">
    <property type="term" value="P:proteolysis"/>
    <property type="evidence" value="ECO:0007669"/>
    <property type="project" value="InterPro"/>
</dbReference>
<dbReference type="PANTHER" id="PTHR47965:SF68">
    <property type="entry name" value="BASIC 7S GLOBULIN-LIKE"/>
    <property type="match status" value="1"/>
</dbReference>
<dbReference type="SUPFAM" id="SSF50630">
    <property type="entry name" value="Acid proteases"/>
    <property type="match status" value="1"/>
</dbReference>
<feature type="domain" description="Peptidase A1" evidence="3">
    <location>
        <begin position="10"/>
        <end position="361"/>
    </location>
</feature>
<dbReference type="Pfam" id="PF14541">
    <property type="entry name" value="TAXi_C"/>
    <property type="match status" value="1"/>
</dbReference>
<evidence type="ECO:0000256" key="2">
    <source>
        <dbReference type="SAM" id="SignalP"/>
    </source>
</evidence>
<gene>
    <name evidence="4" type="ORF">RND81_12G072000</name>
</gene>
<feature type="signal peptide" evidence="2">
    <location>
        <begin position="1"/>
        <end position="19"/>
    </location>
</feature>
<dbReference type="InterPro" id="IPR032861">
    <property type="entry name" value="TAXi_N"/>
</dbReference>
<evidence type="ECO:0000256" key="1">
    <source>
        <dbReference type="ARBA" id="ARBA00007447"/>
    </source>
</evidence>
<dbReference type="Gene3D" id="2.40.70.10">
    <property type="entry name" value="Acid Proteases"/>
    <property type="match status" value="2"/>
</dbReference>
<dbReference type="Pfam" id="PF14543">
    <property type="entry name" value="TAXi_N"/>
    <property type="match status" value="1"/>
</dbReference>
<proteinExistence type="inferred from homology"/>
<accession>A0AAW1H7L4</accession>
<dbReference type="Proteomes" id="UP001443914">
    <property type="component" value="Unassembled WGS sequence"/>
</dbReference>